<evidence type="ECO:0000256" key="3">
    <source>
        <dbReference type="ARBA" id="ARBA00022840"/>
    </source>
</evidence>
<dbReference type="CDD" id="cd03255">
    <property type="entry name" value="ABC_MJ0796_LolCDE_FtsE"/>
    <property type="match status" value="1"/>
</dbReference>
<dbReference type="Proteomes" id="UP000664654">
    <property type="component" value="Unassembled WGS sequence"/>
</dbReference>
<dbReference type="GO" id="GO:0005886">
    <property type="term" value="C:plasma membrane"/>
    <property type="evidence" value="ECO:0007669"/>
    <property type="project" value="TreeGrafter"/>
</dbReference>
<dbReference type="SUPFAM" id="SSF52540">
    <property type="entry name" value="P-loop containing nucleoside triphosphate hydrolases"/>
    <property type="match status" value="1"/>
</dbReference>
<dbReference type="InterPro" id="IPR027417">
    <property type="entry name" value="P-loop_NTPase"/>
</dbReference>
<dbReference type="RefSeq" id="WP_206572047.1">
    <property type="nucleotide sequence ID" value="NZ_JAFKCV010000001.1"/>
</dbReference>
<keyword evidence="2" id="KW-0547">Nucleotide-binding</keyword>
<protein>
    <submittedName>
        <fullName evidence="6">ABC transporter ATP-binding protein</fullName>
    </submittedName>
</protein>
<accession>A0A939DK03</accession>
<dbReference type="InterPro" id="IPR003439">
    <property type="entry name" value="ABC_transporter-like_ATP-bd"/>
</dbReference>
<dbReference type="InterPro" id="IPR017871">
    <property type="entry name" value="ABC_transporter-like_CS"/>
</dbReference>
<dbReference type="InterPro" id="IPR017911">
    <property type="entry name" value="MacB-like_ATP-bd"/>
</dbReference>
<dbReference type="EMBL" id="JAFKCV010000001">
    <property type="protein sequence ID" value="MBN7823944.1"/>
    <property type="molecule type" value="Genomic_DNA"/>
</dbReference>
<keyword evidence="3 6" id="KW-0067">ATP-binding</keyword>
<keyword evidence="7" id="KW-1185">Reference proteome</keyword>
<evidence type="ECO:0000313" key="7">
    <source>
        <dbReference type="Proteomes" id="UP000664654"/>
    </source>
</evidence>
<organism evidence="6 7">
    <name type="scientific">Bowmanella dokdonensis</name>
    <dbReference type="NCBI Taxonomy" id="751969"/>
    <lineage>
        <taxon>Bacteria</taxon>
        <taxon>Pseudomonadati</taxon>
        <taxon>Pseudomonadota</taxon>
        <taxon>Gammaproteobacteria</taxon>
        <taxon>Alteromonadales</taxon>
        <taxon>Alteromonadaceae</taxon>
        <taxon>Bowmanella</taxon>
    </lineage>
</organism>
<proteinExistence type="inferred from homology"/>
<dbReference type="Pfam" id="PF00005">
    <property type="entry name" value="ABC_tran"/>
    <property type="match status" value="1"/>
</dbReference>
<dbReference type="PANTHER" id="PTHR24220">
    <property type="entry name" value="IMPORT ATP-BINDING PROTEIN"/>
    <property type="match status" value="1"/>
</dbReference>
<dbReference type="AlphaFoldDB" id="A0A939DK03"/>
<evidence type="ECO:0000256" key="1">
    <source>
        <dbReference type="ARBA" id="ARBA00022448"/>
    </source>
</evidence>
<comment type="caution">
    <text evidence="6">The sequence shown here is derived from an EMBL/GenBank/DDBJ whole genome shotgun (WGS) entry which is preliminary data.</text>
</comment>
<dbReference type="InterPro" id="IPR015854">
    <property type="entry name" value="ABC_transpr_LolD-like"/>
</dbReference>
<sequence>MQNTAVFQLEQVSKSFGNGDEQVRIFRQLDFTVRDGEFIALMGPSGCGKTTLLNMLGGIEMPDRGHIRFRGERIDDYKPATLNQWRARHVGFVFQAFNLLPMFSAARNVELPLLLTSLSRAERKRRIETALDLMGLSQCANRTPKKLSGGQQQRVAIARALVSDTSVLLCDEPTGNLDKQSSNEVLTLLKMLNRDFNKTIVMVTHDPNAATFATRTCHLDKGSFIDEPQQNPTAAACA</sequence>
<dbReference type="SMART" id="SM00382">
    <property type="entry name" value="AAA"/>
    <property type="match status" value="1"/>
</dbReference>
<evidence type="ECO:0000256" key="2">
    <source>
        <dbReference type="ARBA" id="ARBA00022741"/>
    </source>
</evidence>
<dbReference type="GO" id="GO:0022857">
    <property type="term" value="F:transmembrane transporter activity"/>
    <property type="evidence" value="ECO:0007669"/>
    <property type="project" value="TreeGrafter"/>
</dbReference>
<comment type="similarity">
    <text evidence="4">Belongs to the ABC transporter superfamily. Macrolide exporter (TC 3.A.1.122) family.</text>
</comment>
<gene>
    <name evidence="6" type="ORF">J0A66_01785</name>
</gene>
<dbReference type="PANTHER" id="PTHR24220:SF452">
    <property type="entry name" value="ABC TRANSPORTER ATP-BINDING PROTEIN"/>
    <property type="match status" value="1"/>
</dbReference>
<dbReference type="FunFam" id="3.40.50.300:FF:000032">
    <property type="entry name" value="Export ABC transporter ATP-binding protein"/>
    <property type="match status" value="1"/>
</dbReference>
<evidence type="ECO:0000313" key="6">
    <source>
        <dbReference type="EMBL" id="MBN7823944.1"/>
    </source>
</evidence>
<evidence type="ECO:0000256" key="4">
    <source>
        <dbReference type="ARBA" id="ARBA00038388"/>
    </source>
</evidence>
<dbReference type="GO" id="GO:1902495">
    <property type="term" value="C:transmembrane transporter complex"/>
    <property type="evidence" value="ECO:0007669"/>
    <property type="project" value="UniProtKB-ARBA"/>
</dbReference>
<dbReference type="GO" id="GO:0016887">
    <property type="term" value="F:ATP hydrolysis activity"/>
    <property type="evidence" value="ECO:0007669"/>
    <property type="project" value="InterPro"/>
</dbReference>
<reference evidence="6" key="1">
    <citation type="submission" date="2021-03" db="EMBL/GenBank/DDBJ databases">
        <title>novel species isolated from a fishpond in China.</title>
        <authorList>
            <person name="Lu H."/>
            <person name="Cai Z."/>
        </authorList>
    </citation>
    <scope>NUCLEOTIDE SEQUENCE</scope>
    <source>
        <strain evidence="6">JCM 30855</strain>
    </source>
</reference>
<feature type="domain" description="ABC transporter" evidence="5">
    <location>
        <begin position="7"/>
        <end position="237"/>
    </location>
</feature>
<dbReference type="Gene3D" id="3.40.50.300">
    <property type="entry name" value="P-loop containing nucleotide triphosphate hydrolases"/>
    <property type="match status" value="1"/>
</dbReference>
<evidence type="ECO:0000259" key="5">
    <source>
        <dbReference type="PROSITE" id="PS50893"/>
    </source>
</evidence>
<dbReference type="InterPro" id="IPR003593">
    <property type="entry name" value="AAA+_ATPase"/>
</dbReference>
<dbReference type="PROSITE" id="PS50893">
    <property type="entry name" value="ABC_TRANSPORTER_2"/>
    <property type="match status" value="1"/>
</dbReference>
<dbReference type="PROSITE" id="PS00211">
    <property type="entry name" value="ABC_TRANSPORTER_1"/>
    <property type="match status" value="1"/>
</dbReference>
<keyword evidence="1" id="KW-0813">Transport</keyword>
<dbReference type="GO" id="GO:0005524">
    <property type="term" value="F:ATP binding"/>
    <property type="evidence" value="ECO:0007669"/>
    <property type="project" value="UniProtKB-KW"/>
</dbReference>
<name>A0A939DK03_9ALTE</name>